<feature type="transmembrane region" description="Helical" evidence="6">
    <location>
        <begin position="550"/>
        <end position="570"/>
    </location>
</feature>
<evidence type="ECO:0000256" key="6">
    <source>
        <dbReference type="SAM" id="Phobius"/>
    </source>
</evidence>
<feature type="transmembrane region" description="Helical" evidence="6">
    <location>
        <begin position="383"/>
        <end position="403"/>
    </location>
</feature>
<feature type="transmembrane region" description="Helical" evidence="6">
    <location>
        <begin position="52"/>
        <end position="73"/>
    </location>
</feature>
<proteinExistence type="predicted"/>
<keyword evidence="2" id="KW-1003">Cell membrane</keyword>
<evidence type="ECO:0000313" key="8">
    <source>
        <dbReference type="EMBL" id="KRO36690.1"/>
    </source>
</evidence>
<dbReference type="GO" id="GO:0006825">
    <property type="term" value="P:copper ion transport"/>
    <property type="evidence" value="ECO:0007669"/>
    <property type="project" value="InterPro"/>
</dbReference>
<feature type="transmembrane region" description="Helical" evidence="6">
    <location>
        <begin position="431"/>
        <end position="452"/>
    </location>
</feature>
<dbReference type="PANTHER" id="PTHR34820:SF4">
    <property type="entry name" value="INNER MEMBRANE PROTEIN YEBZ"/>
    <property type="match status" value="1"/>
</dbReference>
<feature type="domain" description="Copper resistance protein D" evidence="7">
    <location>
        <begin position="181"/>
        <end position="275"/>
    </location>
</feature>
<feature type="transmembrane region" description="Helical" evidence="6">
    <location>
        <begin position="350"/>
        <end position="371"/>
    </location>
</feature>
<dbReference type="EMBL" id="LIAM01000001">
    <property type="protein sequence ID" value="KRO36690.1"/>
    <property type="molecule type" value="Genomic_DNA"/>
</dbReference>
<feature type="transmembrane region" description="Helical" evidence="6">
    <location>
        <begin position="185"/>
        <end position="206"/>
    </location>
</feature>
<feature type="transmembrane region" description="Helical" evidence="6">
    <location>
        <begin position="251"/>
        <end position="275"/>
    </location>
</feature>
<feature type="transmembrane region" description="Helical" evidence="6">
    <location>
        <begin position="317"/>
        <end position="338"/>
    </location>
</feature>
<evidence type="ECO:0000313" key="9">
    <source>
        <dbReference type="Proteomes" id="UP000053274"/>
    </source>
</evidence>
<comment type="caution">
    <text evidence="8">The sequence shown here is derived from an EMBL/GenBank/DDBJ whole genome shotgun (WGS) entry which is preliminary data.</text>
</comment>
<feature type="transmembrane region" description="Helical" evidence="6">
    <location>
        <begin position="119"/>
        <end position="136"/>
    </location>
</feature>
<name>A0A0R2PIU0_9ACTN</name>
<evidence type="ECO:0000256" key="1">
    <source>
        <dbReference type="ARBA" id="ARBA00004651"/>
    </source>
</evidence>
<sequence>MNSLTTAFKFLNLLGGFATVGALLAMAFLLINKNGFLTTSGEKLRSLLRISAVLWVAGAFGTIIFTLAQILGTTLSDAFDVTVIRSFITQISLGKYLAFQAIMAVVVLIFSFSARKIESLIILMALSIAGLVAPVFESHSASSGSHSLVIGSLVIHVIALSLWVGGVIALASLSANDRPVAVPRFSQLALWAAIAVVISGAVNAWTRLNFVGAWNSSYGFIVLGKILATVSLVFIGYLHRKNLGNKSSINWVGFAKIITVEALIMVITVLMGTWLTGSASPDRPGTQDFNLALSIVGTETPPPPTLARVLFSYEPNALMIGILALMVALYVKGVVVLTKRGDKWPVGRTVAFALGISAVDFATSGGLGLYAQFSFSYHMMSHMVLGMIAPIGLVLGAPMTLALRTLPQGRNSDERGVRGSLLAALHSKLGVIYTNPLVALAIFDGSLFALYFTDLFALLMQSHIGHLFMSLHFLAAGFLFFFIIIGVDPNPRRVHHLVQIVILFAAMSIHAFFSVALMSTTTLIDNGFYASLQTPWLGDPLVDQKLGGSIGWAMGEIPILIALVATFINWMRDDSREAKRIDRNTARQAAMGQPDELANYNQYLQELSKRDRKEP</sequence>
<evidence type="ECO:0000256" key="5">
    <source>
        <dbReference type="ARBA" id="ARBA00023136"/>
    </source>
</evidence>
<organism evidence="8 9">
    <name type="scientific">Actinobacteria bacterium BACL15 MAG-120619-bin91</name>
    <dbReference type="NCBI Taxonomy" id="1655562"/>
    <lineage>
        <taxon>Bacteria</taxon>
        <taxon>Bacillati</taxon>
        <taxon>Actinomycetota</taxon>
        <taxon>Actinomycetes</taxon>
        <taxon>Actinomycetes incertae sedis</taxon>
        <taxon>ac1 cluster</taxon>
    </lineage>
</organism>
<dbReference type="InterPro" id="IPR008457">
    <property type="entry name" value="Cu-R_CopD_dom"/>
</dbReference>
<keyword evidence="3 6" id="KW-0812">Transmembrane</keyword>
<gene>
    <name evidence="8" type="ORF">ABR54_00420</name>
</gene>
<protein>
    <recommendedName>
        <fullName evidence="7">Copper resistance protein D domain-containing protein</fullName>
    </recommendedName>
</protein>
<keyword evidence="4 6" id="KW-1133">Transmembrane helix</keyword>
<keyword evidence="5 6" id="KW-0472">Membrane</keyword>
<evidence type="ECO:0000256" key="4">
    <source>
        <dbReference type="ARBA" id="ARBA00022989"/>
    </source>
</evidence>
<evidence type="ECO:0000256" key="2">
    <source>
        <dbReference type="ARBA" id="ARBA00022475"/>
    </source>
</evidence>
<dbReference type="Proteomes" id="UP000053274">
    <property type="component" value="Unassembled WGS sequence"/>
</dbReference>
<accession>A0A0R2PIU0</accession>
<feature type="transmembrane region" description="Helical" evidence="6">
    <location>
        <begin position="148"/>
        <end position="173"/>
    </location>
</feature>
<feature type="transmembrane region" description="Helical" evidence="6">
    <location>
        <begin position="93"/>
        <end position="112"/>
    </location>
</feature>
<feature type="transmembrane region" description="Helical" evidence="6">
    <location>
        <begin position="12"/>
        <end position="31"/>
    </location>
</feature>
<dbReference type="AlphaFoldDB" id="A0A0R2PIU0"/>
<evidence type="ECO:0000256" key="3">
    <source>
        <dbReference type="ARBA" id="ARBA00022692"/>
    </source>
</evidence>
<dbReference type="Pfam" id="PF05425">
    <property type="entry name" value="CopD"/>
    <property type="match status" value="1"/>
</dbReference>
<dbReference type="GO" id="GO:0005886">
    <property type="term" value="C:plasma membrane"/>
    <property type="evidence" value="ECO:0007669"/>
    <property type="project" value="UniProtKB-SubCell"/>
</dbReference>
<reference evidence="8 9" key="1">
    <citation type="submission" date="2015-10" db="EMBL/GenBank/DDBJ databases">
        <title>Metagenome-Assembled Genomes uncover a global brackish microbiome.</title>
        <authorList>
            <person name="Hugerth L.W."/>
            <person name="Larsson J."/>
            <person name="Alneberg J."/>
            <person name="Lindh M.V."/>
            <person name="Legrand C."/>
            <person name="Pinhassi J."/>
            <person name="Andersson A.F."/>
        </authorList>
    </citation>
    <scope>NUCLEOTIDE SEQUENCE [LARGE SCALE GENOMIC DNA]</scope>
    <source>
        <strain evidence="8">BACL15 MAG-120619-bin91</strain>
    </source>
</reference>
<feature type="transmembrane region" description="Helical" evidence="6">
    <location>
        <begin position="218"/>
        <end position="239"/>
    </location>
</feature>
<dbReference type="Pfam" id="PF09678">
    <property type="entry name" value="Caa3_CtaG"/>
    <property type="match status" value="1"/>
</dbReference>
<evidence type="ECO:0000259" key="7">
    <source>
        <dbReference type="Pfam" id="PF05425"/>
    </source>
</evidence>
<feature type="transmembrane region" description="Helical" evidence="6">
    <location>
        <begin position="497"/>
        <end position="518"/>
    </location>
</feature>
<dbReference type="InterPro" id="IPR019108">
    <property type="entry name" value="Caa3_assmbl_CtaG-rel"/>
</dbReference>
<dbReference type="InterPro" id="IPR032694">
    <property type="entry name" value="CopC/D"/>
</dbReference>
<dbReference type="PANTHER" id="PTHR34820">
    <property type="entry name" value="INNER MEMBRANE PROTEIN YEBZ"/>
    <property type="match status" value="1"/>
</dbReference>
<comment type="subcellular location">
    <subcellularLocation>
        <location evidence="1">Cell membrane</location>
        <topology evidence="1">Multi-pass membrane protein</topology>
    </subcellularLocation>
</comment>
<feature type="transmembrane region" description="Helical" evidence="6">
    <location>
        <begin position="464"/>
        <end position="485"/>
    </location>
</feature>